<evidence type="ECO:0000313" key="4">
    <source>
        <dbReference type="EMBL" id="KAB7790654.1"/>
    </source>
</evidence>
<evidence type="ECO:0000256" key="2">
    <source>
        <dbReference type="SAM" id="MobiDB-lite"/>
    </source>
</evidence>
<comment type="caution">
    <text evidence="4">The sequence shown here is derived from an EMBL/GenBank/DDBJ whole genome shotgun (WGS) entry which is preliminary data.</text>
</comment>
<dbReference type="Pfam" id="PF04434">
    <property type="entry name" value="SWIM"/>
    <property type="match status" value="1"/>
</dbReference>
<accession>A0A6I1GG77</accession>
<dbReference type="RefSeq" id="WP_152234119.1">
    <property type="nucleotide sequence ID" value="NZ_JBHSKZ010000027.1"/>
</dbReference>
<dbReference type="InterPro" id="IPR007527">
    <property type="entry name" value="Znf_SWIM"/>
</dbReference>
<evidence type="ECO:0000256" key="1">
    <source>
        <dbReference type="PROSITE-ProRule" id="PRU00325"/>
    </source>
</evidence>
<keyword evidence="1" id="KW-0863">Zinc-finger</keyword>
<keyword evidence="1" id="KW-0479">Metal-binding</keyword>
<dbReference type="Proteomes" id="UP000441772">
    <property type="component" value="Unassembled WGS sequence"/>
</dbReference>
<organism evidence="4 5">
    <name type="scientific">Bifidobacterium leontopitheci</name>
    <dbReference type="NCBI Taxonomy" id="2650774"/>
    <lineage>
        <taxon>Bacteria</taxon>
        <taxon>Bacillati</taxon>
        <taxon>Actinomycetota</taxon>
        <taxon>Actinomycetes</taxon>
        <taxon>Bifidobacteriales</taxon>
        <taxon>Bifidobacteriaceae</taxon>
        <taxon>Bifidobacterium</taxon>
    </lineage>
</organism>
<keyword evidence="1" id="KW-0862">Zinc</keyword>
<name>A0A6I1GG77_9BIFI</name>
<evidence type="ECO:0000313" key="5">
    <source>
        <dbReference type="Proteomes" id="UP000441772"/>
    </source>
</evidence>
<proteinExistence type="predicted"/>
<gene>
    <name evidence="4" type="ORF">F7D09_0760</name>
</gene>
<feature type="domain" description="SWIM-type" evidence="3">
    <location>
        <begin position="58"/>
        <end position="96"/>
    </location>
</feature>
<keyword evidence="5" id="KW-1185">Reference proteome</keyword>
<sequence length="722" mass="79511">MSLPPKPLLDECETMFDDVPQILERAWNYWDDGRVGDLEQVTASLYHAQVRGSGDAVYDVDVRLDDSHHVLSTACTCPYQATPYCKHVGAVLLALRDQLGGSADGRRVDGSRRTRREDDDPPVSVPKYVSDAILDRIREQELEGDGDVLFFWSHGLRDHARHMRRGKPVSTLVGRDEAIDIMLGPIRAYELAHDISAHSSDEGVDWTDAFFNDGGDAGRAGGNDGVGKAGRRTAGDPGNVENALAGVRFVADNALCSDDYVAACRNLAMCVEALALFLNAFSGLDEPADGYDDDFGGGDGYDPLDDFGMVSDENDLLVGKIRCYMELVAQHADSQTAGKALSMIGKAAYSPVVRFFDPTNCSMLIASALAFADSPDKSMWAYDMIETAMERFAEDHDRDLPHQSLFVSREVLRRYTRMVAYDLYRRAGDAAGCERLWRDHADSPALLLMHAVTLMQRRRFREAYDLVDDHLQRSVHADDADQEIVTNGLLYGLLPHGWHSVLEVCAEQMDSVSRLAGVYRHIIVHASDRADKPYVTRLRRLLKIAGVDADQWRDQAVSLAHRCAGDIAKRINGRRGVDLTEDAGRGAWRNPAYESLIVSAQLTDDALAYCMMLSYPPLDLLRTMAIGHPDRAEQVIFDAMPAGALDGGTVGGAGGGAAGGRRHGTHGGRTLAASRSTYRQVAKQLRRYGTIFGEERMIEVARGIVSRYPNRKALRDELAFAL</sequence>
<dbReference type="PROSITE" id="PS50966">
    <property type="entry name" value="ZF_SWIM"/>
    <property type="match status" value="1"/>
</dbReference>
<evidence type="ECO:0000259" key="3">
    <source>
        <dbReference type="PROSITE" id="PS50966"/>
    </source>
</evidence>
<feature type="compositionally biased region" description="Basic and acidic residues" evidence="2">
    <location>
        <begin position="104"/>
        <end position="118"/>
    </location>
</feature>
<dbReference type="GO" id="GO:0008270">
    <property type="term" value="F:zinc ion binding"/>
    <property type="evidence" value="ECO:0007669"/>
    <property type="project" value="UniProtKB-KW"/>
</dbReference>
<protein>
    <submittedName>
        <fullName evidence="4">SWIM zinc finger protein</fullName>
    </submittedName>
</protein>
<dbReference type="AlphaFoldDB" id="A0A6I1GG77"/>
<dbReference type="EMBL" id="WBVT01000008">
    <property type="protein sequence ID" value="KAB7790654.1"/>
    <property type="molecule type" value="Genomic_DNA"/>
</dbReference>
<feature type="region of interest" description="Disordered" evidence="2">
    <location>
        <begin position="103"/>
        <end position="125"/>
    </location>
</feature>
<reference evidence="4 5" key="1">
    <citation type="submission" date="2019-09" db="EMBL/GenBank/DDBJ databases">
        <title>Characterization of the phylogenetic diversity of two novel species belonging to the genus Bifidobacterium: Bifidobacterium cebidarum sp. nov. and Bifidobacterium leontopitheci sp. nov.</title>
        <authorList>
            <person name="Lugli G.A."/>
            <person name="Duranti S."/>
            <person name="Milani C."/>
            <person name="Turroni F."/>
            <person name="Ventura M."/>
        </authorList>
    </citation>
    <scope>NUCLEOTIDE SEQUENCE [LARGE SCALE GENOMIC DNA]</scope>
    <source>
        <strain evidence="4 5">LMG 31471</strain>
    </source>
</reference>